<name>A0A7S9KV57_EPIFF</name>
<dbReference type="OrthoDB" id="5078454at2759"/>
<protein>
    <submittedName>
        <fullName evidence="1">Uncharacterized protein</fullName>
    </submittedName>
</protein>
<reference evidence="1 2" key="1">
    <citation type="journal article" date="2018" name="PLoS Genet.">
        <title>Repeat elements organise 3D genome structure and mediate transcription in the filamentous fungus Epichloe festucae.</title>
        <authorList>
            <person name="Winter D.J."/>
            <person name="Ganley A.R.D."/>
            <person name="Young C.A."/>
            <person name="Liachko I."/>
            <person name="Schardl C.L."/>
            <person name="Dupont P.Y."/>
            <person name="Berry D."/>
            <person name="Ram A."/>
            <person name="Scott B."/>
            <person name="Cox M.P."/>
        </authorList>
    </citation>
    <scope>NUCLEOTIDE SEQUENCE [LARGE SCALE GENOMIC DNA]</scope>
    <source>
        <strain evidence="1 2">Fl1</strain>
    </source>
</reference>
<evidence type="ECO:0000313" key="2">
    <source>
        <dbReference type="Proteomes" id="UP000594364"/>
    </source>
</evidence>
<proteinExistence type="predicted"/>
<dbReference type="Proteomes" id="UP000594364">
    <property type="component" value="Chromosome 5"/>
</dbReference>
<dbReference type="EMBL" id="CP031389">
    <property type="protein sequence ID" value="QPH09445.1"/>
    <property type="molecule type" value="Genomic_DNA"/>
</dbReference>
<sequence>MLTPLTSDVPLLKNRTGDERDPVKIRDKLAKFPPLRVRWREREFTADFNPLINELRTFIRNRNLGMWALCLRTAGKEEIDDKYGDEVEAREKYDEWYSEARCNWVKAIQRFVASRMVVGGVIGGPGVSQIAVTALEEIGWKYWNGLEENGPKHMQKWLGKAD</sequence>
<gene>
    <name evidence="1" type="ORF">C2857_000216</name>
</gene>
<accession>A0A7S9KV57</accession>
<evidence type="ECO:0000313" key="1">
    <source>
        <dbReference type="EMBL" id="QPH09445.1"/>
    </source>
</evidence>
<keyword evidence="2" id="KW-1185">Reference proteome</keyword>
<dbReference type="AlphaFoldDB" id="A0A7S9KV57"/>
<organism evidence="1 2">
    <name type="scientific">Epichloe festucae (strain Fl1)</name>
    <dbReference type="NCBI Taxonomy" id="877507"/>
    <lineage>
        <taxon>Eukaryota</taxon>
        <taxon>Fungi</taxon>
        <taxon>Dikarya</taxon>
        <taxon>Ascomycota</taxon>
        <taxon>Pezizomycotina</taxon>
        <taxon>Sordariomycetes</taxon>
        <taxon>Hypocreomycetidae</taxon>
        <taxon>Hypocreales</taxon>
        <taxon>Clavicipitaceae</taxon>
        <taxon>Epichloe</taxon>
    </lineage>
</organism>